<keyword evidence="2 8" id="KW-0732">Signal</keyword>
<evidence type="ECO:0000256" key="1">
    <source>
        <dbReference type="ARBA" id="ARBA00007164"/>
    </source>
</evidence>
<keyword evidence="11" id="KW-1185">Reference proteome</keyword>
<dbReference type="Gene3D" id="3.30.70.1070">
    <property type="entry name" value="Sporulation related repeat"/>
    <property type="match status" value="1"/>
</dbReference>
<dbReference type="EMBL" id="JBAKIA010000025">
    <property type="protein sequence ID" value="MEJ8476737.1"/>
    <property type="molecule type" value="Genomic_DNA"/>
</dbReference>
<dbReference type="InterPro" id="IPR001967">
    <property type="entry name" value="Peptidase_S11_N"/>
</dbReference>
<proteinExistence type="inferred from homology"/>
<keyword evidence="3" id="KW-0378">Hydrolase</keyword>
<feature type="chain" id="PRO_5047142322" evidence="8">
    <location>
        <begin position="33"/>
        <end position="495"/>
    </location>
</feature>
<evidence type="ECO:0000256" key="5">
    <source>
        <dbReference type="ARBA" id="ARBA00022984"/>
    </source>
</evidence>
<comment type="caution">
    <text evidence="10">The sequence shown here is derived from an EMBL/GenBank/DDBJ whole genome shotgun (WGS) entry which is preliminary data.</text>
</comment>
<feature type="signal peptide" evidence="8">
    <location>
        <begin position="1"/>
        <end position="32"/>
    </location>
</feature>
<evidence type="ECO:0000256" key="7">
    <source>
        <dbReference type="RuleBase" id="RU004016"/>
    </source>
</evidence>
<evidence type="ECO:0000259" key="9">
    <source>
        <dbReference type="PROSITE" id="PS51724"/>
    </source>
</evidence>
<keyword evidence="6" id="KW-0961">Cell wall biogenesis/degradation</keyword>
<dbReference type="SUPFAM" id="SSF56601">
    <property type="entry name" value="beta-lactamase/transpeptidase-like"/>
    <property type="match status" value="1"/>
</dbReference>
<keyword evidence="5" id="KW-0573">Peptidoglycan synthesis</keyword>
<sequence>MRFLRPTRIKSSWIKTAAIAGLIATIAVPAAANSKYAGIVVDAKTGKTLYASNADAPRYPASLTKIMTLYIVFEELEAGRLTLNSSFKVSKYASGRPPSKLGLKPGSKIKVKDAILALVTKSANDVASTIAENIGGSEKKFAVRMTRTAHQIGMKKTTFRNPHGLPNSKQRTTARDMATLGRAIQERFPKYYGYFNTRSYTYKGRRYGNHNKLLGRVKGVDGIKTGYIRASGFNLVSSVKRDNRHIVAVVMGGKTGRSRDAQMTKLINKYMKKASRGRKTAPLLVSRNITPSFQAAHLKVAPLPSLKPGTKAVPAAPVILALADQKSTRNDPTRLITGTIPVPPKNVKLRMANTFAAASIAPVPDQAPSNGASVTSGTSKPVITMVKVTNQSQKAAEKSSDTVTIATNDVVEQDPSWQVQIAAAESESGAIEMLKKAKSRTGSTLRKRVPYTEPVTSNGQTLYRARFVGFETKTAALSACKTLKRAKFACYAIYQ</sequence>
<evidence type="ECO:0000256" key="2">
    <source>
        <dbReference type="ARBA" id="ARBA00022729"/>
    </source>
</evidence>
<gene>
    <name evidence="10" type="ORF">V6575_21865</name>
</gene>
<evidence type="ECO:0000313" key="11">
    <source>
        <dbReference type="Proteomes" id="UP001385499"/>
    </source>
</evidence>
<dbReference type="Pfam" id="PF00768">
    <property type="entry name" value="Peptidase_S11"/>
    <property type="match status" value="1"/>
</dbReference>
<organism evidence="10 11">
    <name type="scientific">Roseibium algae</name>
    <dbReference type="NCBI Taxonomy" id="3123038"/>
    <lineage>
        <taxon>Bacteria</taxon>
        <taxon>Pseudomonadati</taxon>
        <taxon>Pseudomonadota</taxon>
        <taxon>Alphaproteobacteria</taxon>
        <taxon>Hyphomicrobiales</taxon>
        <taxon>Stappiaceae</taxon>
        <taxon>Roseibium</taxon>
    </lineage>
</organism>
<dbReference type="InterPro" id="IPR036680">
    <property type="entry name" value="SPOR-like_sf"/>
</dbReference>
<keyword evidence="10" id="KW-0121">Carboxypeptidase</keyword>
<evidence type="ECO:0000256" key="3">
    <source>
        <dbReference type="ARBA" id="ARBA00022801"/>
    </source>
</evidence>
<reference evidence="10 11" key="1">
    <citation type="submission" date="2024-02" db="EMBL/GenBank/DDBJ databases">
        <title>Roseibium algae sp. nov., isolated from marine alga (Grateloupia sp.), showing potential in myo-inositol conversion.</title>
        <authorList>
            <person name="Wang Y."/>
        </authorList>
    </citation>
    <scope>NUCLEOTIDE SEQUENCE [LARGE SCALE GENOMIC DNA]</scope>
    <source>
        <strain evidence="10 11">H3510</strain>
    </source>
</reference>
<dbReference type="InterPro" id="IPR012338">
    <property type="entry name" value="Beta-lactam/transpept-like"/>
</dbReference>
<dbReference type="InterPro" id="IPR007730">
    <property type="entry name" value="SPOR-like_dom"/>
</dbReference>
<evidence type="ECO:0000256" key="8">
    <source>
        <dbReference type="SAM" id="SignalP"/>
    </source>
</evidence>
<dbReference type="PANTHER" id="PTHR21581:SF6">
    <property type="entry name" value="TRAFFICKING PROTEIN PARTICLE COMPLEX SUBUNIT 12"/>
    <property type="match status" value="1"/>
</dbReference>
<dbReference type="PANTHER" id="PTHR21581">
    <property type="entry name" value="D-ALANYL-D-ALANINE CARBOXYPEPTIDASE"/>
    <property type="match status" value="1"/>
</dbReference>
<dbReference type="SUPFAM" id="SSF110997">
    <property type="entry name" value="Sporulation related repeat"/>
    <property type="match status" value="1"/>
</dbReference>
<dbReference type="PRINTS" id="PR00725">
    <property type="entry name" value="DADACBPTASE1"/>
</dbReference>
<protein>
    <submittedName>
        <fullName evidence="10">D-alanyl-D-alanine carboxypeptidase</fullName>
    </submittedName>
</protein>
<keyword evidence="10" id="KW-0645">Protease</keyword>
<name>A0ABU8TRD9_9HYPH</name>
<dbReference type="Pfam" id="PF05036">
    <property type="entry name" value="SPOR"/>
    <property type="match status" value="1"/>
</dbReference>
<evidence type="ECO:0000256" key="4">
    <source>
        <dbReference type="ARBA" id="ARBA00022960"/>
    </source>
</evidence>
<dbReference type="PROSITE" id="PS51724">
    <property type="entry name" value="SPOR"/>
    <property type="match status" value="1"/>
</dbReference>
<evidence type="ECO:0000256" key="6">
    <source>
        <dbReference type="ARBA" id="ARBA00023316"/>
    </source>
</evidence>
<dbReference type="GO" id="GO:0004180">
    <property type="term" value="F:carboxypeptidase activity"/>
    <property type="evidence" value="ECO:0007669"/>
    <property type="project" value="UniProtKB-KW"/>
</dbReference>
<keyword evidence="4" id="KW-0133">Cell shape</keyword>
<feature type="domain" description="SPOR" evidence="9">
    <location>
        <begin position="411"/>
        <end position="495"/>
    </location>
</feature>
<evidence type="ECO:0000313" key="10">
    <source>
        <dbReference type="EMBL" id="MEJ8476737.1"/>
    </source>
</evidence>
<dbReference type="RefSeq" id="WP_340277472.1">
    <property type="nucleotide sequence ID" value="NZ_JBAKIA010000025.1"/>
</dbReference>
<accession>A0ABU8TRD9</accession>
<dbReference type="Proteomes" id="UP001385499">
    <property type="component" value="Unassembled WGS sequence"/>
</dbReference>
<comment type="similarity">
    <text evidence="1 7">Belongs to the peptidase S11 family.</text>
</comment>
<dbReference type="Gene3D" id="3.40.710.10">
    <property type="entry name" value="DD-peptidase/beta-lactamase superfamily"/>
    <property type="match status" value="1"/>
</dbReference>
<dbReference type="InterPro" id="IPR018044">
    <property type="entry name" value="Peptidase_S11"/>
</dbReference>